<keyword evidence="2" id="KW-1185">Reference proteome</keyword>
<evidence type="ECO:0000313" key="1">
    <source>
        <dbReference type="EMBL" id="KAF9443195.1"/>
    </source>
</evidence>
<dbReference type="EMBL" id="MU151508">
    <property type="protein sequence ID" value="KAF9443195.1"/>
    <property type="molecule type" value="Genomic_DNA"/>
</dbReference>
<accession>A0A9P5X4R5</accession>
<protein>
    <submittedName>
        <fullName evidence="1">Uncharacterized protein</fullName>
    </submittedName>
</protein>
<sequence length="166" mass="19737">MAHLWNLNYWYPLPEDALFRNIPNNHRSKIIIQSCRDRARDVTTWEAAQMPDGADWAKSYILGHGEHKCFLWYDSRRHCFDLEPYLKRPDNERPNAEHPITEIPAFELHTTFEHIAMESPTPEISTPIHPTTGKPHHIFTRIKFWKAPTFRRLVQQIRLHIPVRPT</sequence>
<reference evidence="1" key="1">
    <citation type="submission" date="2020-11" db="EMBL/GenBank/DDBJ databases">
        <authorList>
            <consortium name="DOE Joint Genome Institute"/>
            <person name="Ahrendt S."/>
            <person name="Riley R."/>
            <person name="Andreopoulos W."/>
            <person name="Labutti K."/>
            <person name="Pangilinan J."/>
            <person name="Ruiz-Duenas F.J."/>
            <person name="Barrasa J.M."/>
            <person name="Sanchez-Garcia M."/>
            <person name="Camarero S."/>
            <person name="Miyauchi S."/>
            <person name="Serrano A."/>
            <person name="Linde D."/>
            <person name="Babiker R."/>
            <person name="Drula E."/>
            <person name="Ayuso-Fernandez I."/>
            <person name="Pacheco R."/>
            <person name="Padilla G."/>
            <person name="Ferreira P."/>
            <person name="Barriuso J."/>
            <person name="Kellner H."/>
            <person name="Castanera R."/>
            <person name="Alfaro M."/>
            <person name="Ramirez L."/>
            <person name="Pisabarro A.G."/>
            <person name="Kuo A."/>
            <person name="Tritt A."/>
            <person name="Lipzen A."/>
            <person name="He G."/>
            <person name="Yan M."/>
            <person name="Ng V."/>
            <person name="Cullen D."/>
            <person name="Martin F."/>
            <person name="Rosso M.-N."/>
            <person name="Henrissat B."/>
            <person name="Hibbett D."/>
            <person name="Martinez A.T."/>
            <person name="Grigoriev I.V."/>
        </authorList>
    </citation>
    <scope>NUCLEOTIDE SEQUENCE</scope>
    <source>
        <strain evidence="1">MF-IS2</strain>
    </source>
</reference>
<name>A0A9P5X4R5_9AGAR</name>
<proteinExistence type="predicted"/>
<evidence type="ECO:0000313" key="2">
    <source>
        <dbReference type="Proteomes" id="UP000807342"/>
    </source>
</evidence>
<dbReference type="AlphaFoldDB" id="A0A9P5X4R5"/>
<comment type="caution">
    <text evidence="1">The sequence shown here is derived from an EMBL/GenBank/DDBJ whole genome shotgun (WGS) entry which is preliminary data.</text>
</comment>
<dbReference type="Proteomes" id="UP000807342">
    <property type="component" value="Unassembled WGS sequence"/>
</dbReference>
<organism evidence="1 2">
    <name type="scientific">Macrolepiota fuliginosa MF-IS2</name>
    <dbReference type="NCBI Taxonomy" id="1400762"/>
    <lineage>
        <taxon>Eukaryota</taxon>
        <taxon>Fungi</taxon>
        <taxon>Dikarya</taxon>
        <taxon>Basidiomycota</taxon>
        <taxon>Agaricomycotina</taxon>
        <taxon>Agaricomycetes</taxon>
        <taxon>Agaricomycetidae</taxon>
        <taxon>Agaricales</taxon>
        <taxon>Agaricineae</taxon>
        <taxon>Agaricaceae</taxon>
        <taxon>Macrolepiota</taxon>
    </lineage>
</organism>
<gene>
    <name evidence="1" type="ORF">P691DRAFT_809327</name>
</gene>